<name>A0A7I0HPW9_9LEPT</name>
<dbReference type="RefSeq" id="WP_135771298.1">
    <property type="nucleotide sequence ID" value="NZ_RQFT01000011.1"/>
</dbReference>
<accession>A0A7I0HPW9</accession>
<protein>
    <recommendedName>
        <fullName evidence="3">Lipoprotein</fullName>
    </recommendedName>
</protein>
<organism evidence="1 2">
    <name type="scientific">Leptospira bouyouniensis</name>
    <dbReference type="NCBI Taxonomy" id="2484911"/>
    <lineage>
        <taxon>Bacteria</taxon>
        <taxon>Pseudomonadati</taxon>
        <taxon>Spirochaetota</taxon>
        <taxon>Spirochaetia</taxon>
        <taxon>Leptospirales</taxon>
        <taxon>Leptospiraceae</taxon>
        <taxon>Leptospira</taxon>
    </lineage>
</organism>
<comment type="caution">
    <text evidence="1">The sequence shown here is derived from an EMBL/GenBank/DDBJ whole genome shotgun (WGS) entry which is preliminary data.</text>
</comment>
<dbReference type="AlphaFoldDB" id="A0A7I0HPW9"/>
<dbReference type="Proteomes" id="UP000297641">
    <property type="component" value="Unassembled WGS sequence"/>
</dbReference>
<evidence type="ECO:0008006" key="3">
    <source>
        <dbReference type="Google" id="ProtNLM"/>
    </source>
</evidence>
<dbReference type="EMBL" id="RQFT01000011">
    <property type="protein sequence ID" value="TGL04062.1"/>
    <property type="molecule type" value="Genomic_DNA"/>
</dbReference>
<gene>
    <name evidence="1" type="ORF">EHQ43_11700</name>
</gene>
<evidence type="ECO:0000313" key="2">
    <source>
        <dbReference type="Proteomes" id="UP000297641"/>
    </source>
</evidence>
<sequence>MKSKLNYRILPVILSLGIFASCNFESYISISFLEIQNLLRSKEKKGILFPATIRLEVSGSESCEKDKGKITDYVNDYLIEPGEGVCINDSDKMKTYLQIEGKVKMVNDESLLQNDIHLVSFSTFEKDKEIKVALHLNSNSFYSISAFSQREFWSKL</sequence>
<dbReference type="PROSITE" id="PS51257">
    <property type="entry name" value="PROKAR_LIPOPROTEIN"/>
    <property type="match status" value="1"/>
</dbReference>
<evidence type="ECO:0000313" key="1">
    <source>
        <dbReference type="EMBL" id="TGL04062.1"/>
    </source>
</evidence>
<reference evidence="1 2" key="1">
    <citation type="journal article" date="2019" name="PLoS Negl. Trop. Dis.">
        <title>Revisiting the worldwide diversity of Leptospira species in the environment.</title>
        <authorList>
            <person name="Vincent A.T."/>
            <person name="Schiettekatte O."/>
            <person name="Bourhy P."/>
            <person name="Veyrier F.J."/>
            <person name="Picardeau M."/>
        </authorList>
    </citation>
    <scope>NUCLEOTIDE SEQUENCE [LARGE SCALE GENOMIC DNA]</scope>
    <source>
        <strain evidence="1 2">201800273</strain>
    </source>
</reference>
<proteinExistence type="predicted"/>